<evidence type="ECO:0000313" key="3">
    <source>
        <dbReference type="Proteomes" id="UP000620224"/>
    </source>
</evidence>
<feature type="region of interest" description="Disordered" evidence="1">
    <location>
        <begin position="1"/>
        <end position="74"/>
    </location>
</feature>
<dbReference type="AlphaFoldDB" id="A0A918MNG6"/>
<keyword evidence="3" id="KW-1185">Reference proteome</keyword>
<reference evidence="2" key="2">
    <citation type="submission" date="2020-09" db="EMBL/GenBank/DDBJ databases">
        <authorList>
            <person name="Sun Q."/>
            <person name="Ohkuma M."/>
        </authorList>
    </citation>
    <scope>NUCLEOTIDE SEQUENCE</scope>
    <source>
        <strain evidence="2">JCM 4490</strain>
    </source>
</reference>
<feature type="compositionally biased region" description="Basic residues" evidence="1">
    <location>
        <begin position="1"/>
        <end position="18"/>
    </location>
</feature>
<sequence>MSAKSRRSPAGRASRRRRDFADTAQEGAPGTVRAVGDGTSAPWTTAGTLRAAANRSGADGTRKAQAGPAAGLIG</sequence>
<evidence type="ECO:0000256" key="1">
    <source>
        <dbReference type="SAM" id="MobiDB-lite"/>
    </source>
</evidence>
<comment type="caution">
    <text evidence="2">The sequence shown here is derived from an EMBL/GenBank/DDBJ whole genome shotgun (WGS) entry which is preliminary data.</text>
</comment>
<protein>
    <submittedName>
        <fullName evidence="2">Uncharacterized protein</fullName>
    </submittedName>
</protein>
<proteinExistence type="predicted"/>
<accession>A0A918MNG6</accession>
<reference evidence="2" key="1">
    <citation type="journal article" date="2014" name="Int. J. Syst. Evol. Microbiol.">
        <title>Complete genome sequence of Corynebacterium casei LMG S-19264T (=DSM 44701T), isolated from a smear-ripened cheese.</title>
        <authorList>
            <consortium name="US DOE Joint Genome Institute (JGI-PGF)"/>
            <person name="Walter F."/>
            <person name="Albersmeier A."/>
            <person name="Kalinowski J."/>
            <person name="Ruckert C."/>
        </authorList>
    </citation>
    <scope>NUCLEOTIDE SEQUENCE</scope>
    <source>
        <strain evidence="2">JCM 4490</strain>
    </source>
</reference>
<dbReference type="EMBL" id="BMUE01000002">
    <property type="protein sequence ID" value="GGW38610.1"/>
    <property type="molecule type" value="Genomic_DNA"/>
</dbReference>
<name>A0A918MNG6_9ACTN</name>
<organism evidence="2 3">
    <name type="scientific">Streptomyces lucensis JCM 4490</name>
    <dbReference type="NCBI Taxonomy" id="1306176"/>
    <lineage>
        <taxon>Bacteria</taxon>
        <taxon>Bacillati</taxon>
        <taxon>Actinomycetota</taxon>
        <taxon>Actinomycetes</taxon>
        <taxon>Kitasatosporales</taxon>
        <taxon>Streptomycetaceae</taxon>
        <taxon>Streptomyces</taxon>
    </lineage>
</organism>
<evidence type="ECO:0000313" key="2">
    <source>
        <dbReference type="EMBL" id="GGW38610.1"/>
    </source>
</evidence>
<dbReference type="Proteomes" id="UP000620224">
    <property type="component" value="Unassembled WGS sequence"/>
</dbReference>
<gene>
    <name evidence="2" type="ORF">GCM10010503_13480</name>
</gene>